<evidence type="ECO:0000256" key="2">
    <source>
        <dbReference type="ARBA" id="ARBA00022596"/>
    </source>
</evidence>
<evidence type="ECO:0000256" key="3">
    <source>
        <dbReference type="ARBA" id="ARBA00022723"/>
    </source>
</evidence>
<dbReference type="AlphaFoldDB" id="A0A1V0GPB1"/>
<comment type="function">
    <text evidence="5">Involved in the maturation of [NiFe] hydrogenases. Required for nickel insertion into the metal center of the hydrogenase.</text>
</comment>
<feature type="binding site" evidence="5">
    <location>
        <position position="92"/>
    </location>
    <ligand>
        <name>Zn(2+)</name>
        <dbReference type="ChEBI" id="CHEBI:29105"/>
    </ligand>
</feature>
<dbReference type="eggNOG" id="COG0375">
    <property type="taxonomic scope" value="Bacteria"/>
</dbReference>
<feature type="binding site" evidence="5">
    <location>
        <position position="73"/>
    </location>
    <ligand>
        <name>Zn(2+)</name>
        <dbReference type="ChEBI" id="CHEBI:29105"/>
    </ligand>
</feature>
<dbReference type="STRING" id="147645.A6J80_04155"/>
<dbReference type="GO" id="GO:0051604">
    <property type="term" value="P:protein maturation"/>
    <property type="evidence" value="ECO:0007669"/>
    <property type="project" value="InterPro"/>
</dbReference>
<dbReference type="PANTHER" id="PTHR34535:SF3">
    <property type="entry name" value="HYDROGENASE MATURATION FACTOR HYPA"/>
    <property type="match status" value="1"/>
</dbReference>
<dbReference type="PANTHER" id="PTHR34535">
    <property type="entry name" value="HYDROGENASE MATURATION FACTOR HYPA"/>
    <property type="match status" value="1"/>
</dbReference>
<reference evidence="6" key="1">
    <citation type="submission" date="2017-12" db="EMBL/GenBank/DDBJ databases">
        <title>FDA dAtabase for Regulatory Grade micrObial Sequences (FDA-ARGOS): Supporting development and validation of Infectious Disease Dx tests.</title>
        <authorList>
            <person name="Campos J."/>
            <person name="Goldberg B."/>
            <person name="Tallon L."/>
            <person name="Sadzewicz L."/>
            <person name="Sengamalay N."/>
            <person name="Ott S."/>
            <person name="Godinez A."/>
            <person name="Nagaraj S."/>
            <person name="Vyas G."/>
            <person name="Aluvathingal J."/>
            <person name="Nadendla S."/>
            <person name="Geyer C."/>
            <person name="Nandy P."/>
            <person name="Hobson J."/>
            <person name="Sichtig H."/>
        </authorList>
    </citation>
    <scope>NUCLEOTIDE SEQUENCE</scope>
    <source>
        <strain evidence="6">FDAARGOS_252</strain>
    </source>
</reference>
<dbReference type="PROSITE" id="PS01249">
    <property type="entry name" value="HYPA"/>
    <property type="match status" value="1"/>
</dbReference>
<evidence type="ECO:0000313" key="6">
    <source>
        <dbReference type="EMBL" id="ARC35681.1"/>
    </source>
</evidence>
<evidence type="ECO:0000256" key="1">
    <source>
        <dbReference type="ARBA" id="ARBA00010748"/>
    </source>
</evidence>
<organism evidence="6 7">
    <name type="scientific">Paracoccus yeei</name>
    <dbReference type="NCBI Taxonomy" id="147645"/>
    <lineage>
        <taxon>Bacteria</taxon>
        <taxon>Pseudomonadati</taxon>
        <taxon>Pseudomonadota</taxon>
        <taxon>Alphaproteobacteria</taxon>
        <taxon>Rhodobacterales</taxon>
        <taxon>Paracoccaceae</taxon>
        <taxon>Paracoccus</taxon>
    </lineage>
</organism>
<evidence type="ECO:0000256" key="4">
    <source>
        <dbReference type="ARBA" id="ARBA00022833"/>
    </source>
</evidence>
<name>A0A1V0GPB1_9RHOB</name>
<dbReference type="KEGG" id="pye:A6J80_04155"/>
<dbReference type="OrthoDB" id="288014at2"/>
<feature type="binding site" evidence="5">
    <location>
        <position position="2"/>
    </location>
    <ligand>
        <name>Ni(2+)</name>
        <dbReference type="ChEBI" id="CHEBI:49786"/>
    </ligand>
</feature>
<protein>
    <recommendedName>
        <fullName evidence="5">Hydrogenase maturation factor HypA</fullName>
    </recommendedName>
</protein>
<dbReference type="InterPro" id="IPR020538">
    <property type="entry name" value="Hydgase_Ni_incorp_HypA/HybF_CS"/>
</dbReference>
<dbReference type="NCBIfam" id="TIGR00100">
    <property type="entry name" value="hypA"/>
    <property type="match status" value="1"/>
</dbReference>
<proteinExistence type="inferred from homology"/>
<dbReference type="Gene3D" id="3.30.2320.80">
    <property type="match status" value="1"/>
</dbReference>
<keyword evidence="2 5" id="KW-0533">Nickel</keyword>
<keyword evidence="7" id="KW-1185">Reference proteome</keyword>
<dbReference type="HAMAP" id="MF_00213">
    <property type="entry name" value="HypA_HybF"/>
    <property type="match status" value="1"/>
</dbReference>
<feature type="binding site" evidence="5">
    <location>
        <position position="89"/>
    </location>
    <ligand>
        <name>Zn(2+)</name>
        <dbReference type="ChEBI" id="CHEBI:29105"/>
    </ligand>
</feature>
<feature type="binding site" evidence="5">
    <location>
        <position position="76"/>
    </location>
    <ligand>
        <name>Zn(2+)</name>
        <dbReference type="ChEBI" id="CHEBI:29105"/>
    </ligand>
</feature>
<dbReference type="Proteomes" id="UP000191257">
    <property type="component" value="Chromosome"/>
</dbReference>
<keyword evidence="4 5" id="KW-0862">Zinc</keyword>
<keyword evidence="3 5" id="KW-0479">Metal-binding</keyword>
<sequence>MHEMSLCEGIRQIVEDQARAHGFARVTRLRLEIGRFAGVERPALAFAFDVVMRGSPAEGAVLDMIDLPGRAMCFDCATAVEIDDRLAPCPLCGGGRLLPEGGDEMRIRDMEVI</sequence>
<accession>A0A1V0GPB1</accession>
<dbReference type="RefSeq" id="WP_028717744.1">
    <property type="nucleotide sequence ID" value="NZ_CAWMZI010000001.1"/>
</dbReference>
<dbReference type="GO" id="GO:0008270">
    <property type="term" value="F:zinc ion binding"/>
    <property type="evidence" value="ECO:0007669"/>
    <property type="project" value="UniProtKB-UniRule"/>
</dbReference>
<dbReference type="EMBL" id="CP020442">
    <property type="protein sequence ID" value="ARC35681.1"/>
    <property type="molecule type" value="Genomic_DNA"/>
</dbReference>
<evidence type="ECO:0000313" key="7">
    <source>
        <dbReference type="Proteomes" id="UP000191257"/>
    </source>
</evidence>
<dbReference type="GO" id="GO:0016151">
    <property type="term" value="F:nickel cation binding"/>
    <property type="evidence" value="ECO:0007669"/>
    <property type="project" value="UniProtKB-UniRule"/>
</dbReference>
<dbReference type="PIRSF" id="PIRSF004761">
    <property type="entry name" value="Hydrgn_mat_HypA"/>
    <property type="match status" value="1"/>
</dbReference>
<comment type="similarity">
    <text evidence="1 5">Belongs to the HypA/HybF family.</text>
</comment>
<gene>
    <name evidence="5 6" type="primary">hypA</name>
    <name evidence="6" type="ORF">A6J80_04155</name>
</gene>
<evidence type="ECO:0000256" key="5">
    <source>
        <dbReference type="HAMAP-Rule" id="MF_00213"/>
    </source>
</evidence>
<dbReference type="Pfam" id="PF01155">
    <property type="entry name" value="HypA"/>
    <property type="match status" value="1"/>
</dbReference>
<dbReference type="InterPro" id="IPR000688">
    <property type="entry name" value="HypA/HybF"/>
</dbReference>